<dbReference type="RefSeq" id="WP_013387976.1">
    <property type="nucleotide sequence ID" value="NC_014632.1"/>
</dbReference>
<dbReference type="KEGG" id="ipo:Ilyop_1529"/>
<evidence type="ECO:0000313" key="6">
    <source>
        <dbReference type="Proteomes" id="UP000006875"/>
    </source>
</evidence>
<dbReference type="Proteomes" id="UP000006875">
    <property type="component" value="Chromosome"/>
</dbReference>
<evidence type="ECO:0000256" key="3">
    <source>
        <dbReference type="ARBA" id="ARBA00022840"/>
    </source>
</evidence>
<dbReference type="SUPFAM" id="SSF54211">
    <property type="entry name" value="Ribosomal protein S5 domain 2-like"/>
    <property type="match status" value="1"/>
</dbReference>
<organism evidence="5 6">
    <name type="scientific">Ilyobacter polytropus (strain ATCC 51220 / DSM 2926 / LMG 16218 / CuHBu1)</name>
    <dbReference type="NCBI Taxonomy" id="572544"/>
    <lineage>
        <taxon>Bacteria</taxon>
        <taxon>Fusobacteriati</taxon>
        <taxon>Fusobacteriota</taxon>
        <taxon>Fusobacteriia</taxon>
        <taxon>Fusobacteriales</taxon>
        <taxon>Fusobacteriaceae</taxon>
        <taxon>Ilyobacter</taxon>
    </lineage>
</organism>
<dbReference type="InterPro" id="IPR014721">
    <property type="entry name" value="Ribsml_uS5_D2-typ_fold_subgr"/>
</dbReference>
<accession>E3H8P5</accession>
<dbReference type="PANTHER" id="PTHR32039">
    <property type="entry name" value="MAGNESIUM-CHELATASE SUBUNIT CHLI"/>
    <property type="match status" value="1"/>
</dbReference>
<dbReference type="SUPFAM" id="SSF52540">
    <property type="entry name" value="P-loop containing nucleoside triphosphate hydrolases"/>
    <property type="match status" value="1"/>
</dbReference>
<keyword evidence="2" id="KW-0547">Nucleotide-binding</keyword>
<dbReference type="GO" id="GO:0005524">
    <property type="term" value="F:ATP binding"/>
    <property type="evidence" value="ECO:0007669"/>
    <property type="project" value="UniProtKB-KW"/>
</dbReference>
<dbReference type="InterPro" id="IPR027417">
    <property type="entry name" value="P-loop_NTPase"/>
</dbReference>
<dbReference type="PANTHER" id="PTHR32039:SF7">
    <property type="entry name" value="COMPETENCE PROTEIN COMM"/>
    <property type="match status" value="1"/>
</dbReference>
<dbReference type="STRING" id="572544.Ilyop_1529"/>
<dbReference type="InterPro" id="IPR045006">
    <property type="entry name" value="CHLI-like"/>
</dbReference>
<dbReference type="SMART" id="SM00382">
    <property type="entry name" value="AAA"/>
    <property type="match status" value="1"/>
</dbReference>
<dbReference type="InterPro" id="IPR020568">
    <property type="entry name" value="Ribosomal_Su5_D2-typ_SF"/>
</dbReference>
<comment type="similarity">
    <text evidence="1">Belongs to the Mg-chelatase subunits D/I family. ComM subfamily.</text>
</comment>
<dbReference type="Gene3D" id="3.40.50.300">
    <property type="entry name" value="P-loop containing nucleotide triphosphate hydrolases"/>
    <property type="match status" value="1"/>
</dbReference>
<feature type="domain" description="AAA+ ATPase" evidence="4">
    <location>
        <begin position="212"/>
        <end position="395"/>
    </location>
</feature>
<dbReference type="eggNOG" id="COG0606">
    <property type="taxonomic scope" value="Bacteria"/>
</dbReference>
<dbReference type="OrthoDB" id="9813147at2"/>
<dbReference type="Pfam" id="PF01078">
    <property type="entry name" value="Mg_chelatase"/>
    <property type="match status" value="1"/>
</dbReference>
<dbReference type="HOGENOM" id="CLU_026145_1_0_0"/>
<keyword evidence="6" id="KW-1185">Reference proteome</keyword>
<evidence type="ECO:0000313" key="5">
    <source>
        <dbReference type="EMBL" id="ADO83309.1"/>
    </source>
</evidence>
<sequence>MLAKVLSSGFLGIDPYQVEVEVDISNGLPVFNIVGLADAAISESRERVKAAIKNCGFSMNPKRILVNLSPAGIKKEGPQFDLPIAIGIMRSFEYIKDDTRLSDYMFIGELSLGGSVKRTSGVINAVICAKEKGMKGIIIPRENMREASMIEGIEVVPVRNLKEVLEFIDDGKIQIYNEELIDECKKNNYSFDFKEVKGQYAAKRALEISAAGGHNLFMVGSPGSGKSMLAKRLPTIMPNMTQKEIVESTKIYSSNGLLNDTFPIVNKRPFRNPHHSSSVVALVGGGRVPKAGEITLAHTGVLFLDEATEFPKNVLETLRQPVEDRKISITRASYRVDFPTDFILVLASNPCNCGLLFEDGGKCTCTQHQINNYKKKISGPIVDRMDLYVEVKKLKTEELLNYGEGESSETIRNRVEEAREKQIMRMGEGKLNSNMTQKEIKKYCKLDEESLKLLKDAIESLGLSARSYDKTLKVARTIADLEKRESIDKGDILEALSYRKK</sequence>
<evidence type="ECO:0000256" key="2">
    <source>
        <dbReference type="ARBA" id="ARBA00022741"/>
    </source>
</evidence>
<dbReference type="Pfam" id="PF13335">
    <property type="entry name" value="Mg_chelatase_C"/>
    <property type="match status" value="1"/>
</dbReference>
<name>E3H8P5_ILYPC</name>
<dbReference type="InterPro" id="IPR003593">
    <property type="entry name" value="AAA+_ATPase"/>
</dbReference>
<dbReference type="GO" id="GO:0003677">
    <property type="term" value="F:DNA binding"/>
    <property type="evidence" value="ECO:0007669"/>
    <property type="project" value="InterPro"/>
</dbReference>
<dbReference type="AlphaFoldDB" id="E3H8P5"/>
<dbReference type="InterPro" id="IPR000523">
    <property type="entry name" value="Mg_chelatse_chII-like_cat_dom"/>
</dbReference>
<reference evidence="5 6" key="1">
    <citation type="journal article" date="2010" name="Stand. Genomic Sci.">
        <title>Complete genome sequence of Ilyobacter polytropus type strain (CuHbu1).</title>
        <authorList>
            <person name="Sikorski J."/>
            <person name="Chertkov O."/>
            <person name="Lapidus A."/>
            <person name="Nolan M."/>
            <person name="Lucas S."/>
            <person name="Del Rio T.G."/>
            <person name="Tice H."/>
            <person name="Cheng J.F."/>
            <person name="Tapia R."/>
            <person name="Han C."/>
            <person name="Goodwin L."/>
            <person name="Pitluck S."/>
            <person name="Liolios K."/>
            <person name="Ivanova N."/>
            <person name="Mavromatis K."/>
            <person name="Mikhailova N."/>
            <person name="Pati A."/>
            <person name="Chen A."/>
            <person name="Palaniappan K."/>
            <person name="Land M."/>
            <person name="Hauser L."/>
            <person name="Chang Y.J."/>
            <person name="Jeffries C.D."/>
            <person name="Brambilla E."/>
            <person name="Yasawong M."/>
            <person name="Rohde M."/>
            <person name="Pukall R."/>
            <person name="Spring S."/>
            <person name="Goker M."/>
            <person name="Woyke T."/>
            <person name="Bristow J."/>
            <person name="Eisen J.A."/>
            <person name="Markowitz V."/>
            <person name="Hugenholtz P."/>
            <person name="Kyrpides N.C."/>
            <person name="Klenk H.P."/>
        </authorList>
    </citation>
    <scope>NUCLEOTIDE SEQUENCE [LARGE SCALE GENOMIC DNA]</scope>
    <source>
        <strain evidence="6">ATCC 51220 / DSM 2926 / LMG 16218 / CuHBu1</strain>
    </source>
</reference>
<dbReference type="InterPro" id="IPR004482">
    <property type="entry name" value="Mg_chelat-rel"/>
</dbReference>
<keyword evidence="3" id="KW-0067">ATP-binding</keyword>
<protein>
    <submittedName>
        <fullName evidence="5">Mg chelatase, subunit ChlI</fullName>
    </submittedName>
</protein>
<dbReference type="InterPro" id="IPR025158">
    <property type="entry name" value="Mg_chelat-rel_C"/>
</dbReference>
<evidence type="ECO:0000256" key="1">
    <source>
        <dbReference type="ARBA" id="ARBA00006354"/>
    </source>
</evidence>
<dbReference type="Gene3D" id="3.30.230.10">
    <property type="match status" value="1"/>
</dbReference>
<dbReference type="PRINTS" id="PR01657">
    <property type="entry name" value="MCMFAMILY"/>
</dbReference>
<dbReference type="NCBIfam" id="TIGR00368">
    <property type="entry name" value="YifB family Mg chelatase-like AAA ATPase"/>
    <property type="match status" value="1"/>
</dbReference>
<proteinExistence type="inferred from homology"/>
<gene>
    <name evidence="5" type="ordered locus">Ilyop_1529</name>
</gene>
<evidence type="ECO:0000259" key="4">
    <source>
        <dbReference type="SMART" id="SM00382"/>
    </source>
</evidence>
<dbReference type="InterPro" id="IPR001208">
    <property type="entry name" value="MCM_dom"/>
</dbReference>
<dbReference type="Pfam" id="PF13541">
    <property type="entry name" value="ChlI"/>
    <property type="match status" value="1"/>
</dbReference>
<dbReference type="EMBL" id="CP002281">
    <property type="protein sequence ID" value="ADO83309.1"/>
    <property type="molecule type" value="Genomic_DNA"/>
</dbReference>